<dbReference type="InterPro" id="IPR041657">
    <property type="entry name" value="HTH_17"/>
</dbReference>
<evidence type="ECO:0000259" key="1">
    <source>
        <dbReference type="Pfam" id="PF12728"/>
    </source>
</evidence>
<organism evidence="2 3">
    <name type="scientific">Desulfovibrio ferrophilus</name>
    <dbReference type="NCBI Taxonomy" id="241368"/>
    <lineage>
        <taxon>Bacteria</taxon>
        <taxon>Pseudomonadati</taxon>
        <taxon>Thermodesulfobacteriota</taxon>
        <taxon>Desulfovibrionia</taxon>
        <taxon>Desulfovibrionales</taxon>
        <taxon>Desulfovibrionaceae</taxon>
        <taxon>Desulfovibrio</taxon>
    </lineage>
</organism>
<protein>
    <submittedName>
        <fullName evidence="2">Excisionase family DNA binding domain-containing protein</fullName>
    </submittedName>
</protein>
<keyword evidence="3" id="KW-1185">Reference proteome</keyword>
<name>A0A2Z6AYX1_9BACT</name>
<sequence length="70" mass="8124">MKMDRSAEMGKGRKLNWKQACEMLNCSKSHFYNLINEGKLPAFRAGKVRGVWVWEEEVNNLLSRHSGLSR</sequence>
<dbReference type="Proteomes" id="UP000269883">
    <property type="component" value="Chromosome"/>
</dbReference>
<dbReference type="KEGG" id="dfl:DFE_1741"/>
<dbReference type="GO" id="GO:0003677">
    <property type="term" value="F:DNA binding"/>
    <property type="evidence" value="ECO:0007669"/>
    <property type="project" value="InterPro"/>
</dbReference>
<dbReference type="RefSeq" id="WP_232034742.1">
    <property type="nucleotide sequence ID" value="NZ_AP017378.1"/>
</dbReference>
<evidence type="ECO:0000313" key="3">
    <source>
        <dbReference type="Proteomes" id="UP000269883"/>
    </source>
</evidence>
<feature type="domain" description="Helix-turn-helix" evidence="1">
    <location>
        <begin position="18"/>
        <end position="49"/>
    </location>
</feature>
<gene>
    <name evidence="2" type="ORF">DFE_1741</name>
</gene>
<reference evidence="2 3" key="1">
    <citation type="journal article" date="2018" name="Sci. Adv.">
        <title>Multi-heme cytochromes provide a pathway for survival in energy-limited environments.</title>
        <authorList>
            <person name="Deng X."/>
            <person name="Dohmae N."/>
            <person name="Nealson K.H."/>
            <person name="Hashimoto K."/>
            <person name="Okamoto A."/>
        </authorList>
    </citation>
    <scope>NUCLEOTIDE SEQUENCE [LARGE SCALE GENOMIC DNA]</scope>
    <source>
        <strain evidence="2 3">IS5</strain>
    </source>
</reference>
<proteinExistence type="predicted"/>
<dbReference type="Pfam" id="PF12728">
    <property type="entry name" value="HTH_17"/>
    <property type="match status" value="1"/>
</dbReference>
<accession>A0A2Z6AYX1</accession>
<evidence type="ECO:0000313" key="2">
    <source>
        <dbReference type="EMBL" id="BBD08467.1"/>
    </source>
</evidence>
<dbReference type="InterPro" id="IPR010093">
    <property type="entry name" value="SinI_DNA-bd"/>
</dbReference>
<dbReference type="AlphaFoldDB" id="A0A2Z6AYX1"/>
<dbReference type="NCBIfam" id="TIGR01764">
    <property type="entry name" value="excise"/>
    <property type="match status" value="1"/>
</dbReference>
<dbReference type="EMBL" id="AP017378">
    <property type="protein sequence ID" value="BBD08467.1"/>
    <property type="molecule type" value="Genomic_DNA"/>
</dbReference>